<feature type="binding site" evidence="17">
    <location>
        <position position="6"/>
    </location>
    <ligand>
        <name>ATP</name>
        <dbReference type="ChEBI" id="CHEBI:30616"/>
    </ligand>
</feature>
<dbReference type="Proteomes" id="UP000284219">
    <property type="component" value="Unassembled WGS sequence"/>
</dbReference>
<evidence type="ECO:0000256" key="9">
    <source>
        <dbReference type="ARBA" id="ARBA00022840"/>
    </source>
</evidence>
<keyword evidence="11" id="KW-0443">Lipid metabolism</keyword>
<dbReference type="OrthoDB" id="9789934at2"/>
<name>A0A419SJC7_9BACL</name>
<evidence type="ECO:0000256" key="2">
    <source>
        <dbReference type="ARBA" id="ARBA00005967"/>
    </source>
</evidence>
<feature type="binding site" evidence="17">
    <location>
        <begin position="91"/>
        <end position="92"/>
    </location>
    <ligand>
        <name>ATP</name>
        <dbReference type="ChEBI" id="CHEBI:30616"/>
    </ligand>
</feature>
<feature type="transmembrane region" description="Helical" evidence="19">
    <location>
        <begin position="28"/>
        <end position="45"/>
    </location>
</feature>
<evidence type="ECO:0000256" key="14">
    <source>
        <dbReference type="ARBA" id="ARBA00023264"/>
    </source>
</evidence>
<evidence type="ECO:0000256" key="11">
    <source>
        <dbReference type="ARBA" id="ARBA00023098"/>
    </source>
</evidence>
<keyword evidence="5" id="KW-0808">Transferase</keyword>
<feature type="binding site" evidence="16">
    <location>
        <position position="6"/>
    </location>
    <ligand>
        <name>substrate</name>
    </ligand>
</feature>
<dbReference type="InterPro" id="IPR036945">
    <property type="entry name" value="DAGK_sf"/>
</dbReference>
<evidence type="ECO:0000256" key="17">
    <source>
        <dbReference type="PIRSR" id="PIRSR600829-3"/>
    </source>
</evidence>
<keyword evidence="18" id="KW-0460">Magnesium</keyword>
<gene>
    <name evidence="20" type="ORF">BEP19_06205</name>
</gene>
<keyword evidence="6 19" id="KW-0812">Transmembrane</keyword>
<dbReference type="RefSeq" id="WP_120189244.1">
    <property type="nucleotide sequence ID" value="NZ_MCHY01000008.1"/>
</dbReference>
<keyword evidence="9 17" id="KW-0067">ATP-binding</keyword>
<dbReference type="GO" id="GO:0008654">
    <property type="term" value="P:phospholipid biosynthetic process"/>
    <property type="evidence" value="ECO:0007669"/>
    <property type="project" value="UniProtKB-KW"/>
</dbReference>
<feature type="binding site" evidence="17">
    <location>
        <position position="73"/>
    </location>
    <ligand>
        <name>ATP</name>
        <dbReference type="ChEBI" id="CHEBI:30616"/>
    </ligand>
</feature>
<keyword evidence="10 19" id="KW-1133">Transmembrane helix</keyword>
<dbReference type="CDD" id="cd14265">
    <property type="entry name" value="UDPK_IM_like"/>
    <property type="match status" value="1"/>
</dbReference>
<evidence type="ECO:0000313" key="20">
    <source>
        <dbReference type="EMBL" id="RKD24008.1"/>
    </source>
</evidence>
<dbReference type="GO" id="GO:0005886">
    <property type="term" value="C:plasma membrane"/>
    <property type="evidence" value="ECO:0007669"/>
    <property type="project" value="UniProtKB-SubCell"/>
</dbReference>
<protein>
    <submittedName>
        <fullName evidence="20">Diacylglycerol kinase</fullName>
    </submittedName>
</protein>
<evidence type="ECO:0000313" key="21">
    <source>
        <dbReference type="Proteomes" id="UP000284219"/>
    </source>
</evidence>
<keyword evidence="8 20" id="KW-0418">Kinase</keyword>
<comment type="cofactor">
    <cofactor evidence="18">
        <name>Mg(2+)</name>
        <dbReference type="ChEBI" id="CHEBI:18420"/>
    </cofactor>
    <text evidence="18">Mn(2+), Zn(2+), Cd(2+) and Co(2+) support activity to lesser extents.</text>
</comment>
<feature type="transmembrane region" description="Helical" evidence="19">
    <location>
        <begin position="93"/>
        <end position="114"/>
    </location>
</feature>
<evidence type="ECO:0000256" key="12">
    <source>
        <dbReference type="ARBA" id="ARBA00023136"/>
    </source>
</evidence>
<dbReference type="Pfam" id="PF01219">
    <property type="entry name" value="DAGK_prokar"/>
    <property type="match status" value="1"/>
</dbReference>
<keyword evidence="18" id="KW-0479">Metal-binding</keyword>
<evidence type="ECO:0000256" key="4">
    <source>
        <dbReference type="ARBA" id="ARBA00022516"/>
    </source>
</evidence>
<feature type="binding site" evidence="18">
    <location>
        <position position="73"/>
    </location>
    <ligand>
        <name>a divalent metal cation</name>
        <dbReference type="ChEBI" id="CHEBI:60240"/>
    </ligand>
</feature>
<keyword evidence="21" id="KW-1185">Reference proteome</keyword>
<keyword evidence="12 19" id="KW-0472">Membrane</keyword>
<keyword evidence="7 17" id="KW-0547">Nucleotide-binding</keyword>
<keyword evidence="4" id="KW-0444">Lipid biosynthesis</keyword>
<evidence type="ECO:0000256" key="10">
    <source>
        <dbReference type="ARBA" id="ARBA00022989"/>
    </source>
</evidence>
<comment type="similarity">
    <text evidence="2">Belongs to the bacterial diacylglycerol kinase family.</text>
</comment>
<feature type="active site" description="Proton acceptor" evidence="15">
    <location>
        <position position="66"/>
    </location>
</feature>
<dbReference type="PANTHER" id="PTHR34299">
    <property type="entry name" value="DIACYLGLYCEROL KINASE"/>
    <property type="match status" value="1"/>
</dbReference>
<dbReference type="GO" id="GO:0016301">
    <property type="term" value="F:kinase activity"/>
    <property type="evidence" value="ECO:0007669"/>
    <property type="project" value="UniProtKB-KW"/>
</dbReference>
<sequence length="125" mass="13976">MGELKRLLRSFGHAIEGIIYTIKTQRNMQIHVGVAFLALLLSWSLEIPWKHVLLVFFSILFVMILELVNTAIEATVDLITVEFHPLAKVAKDVAAGAVLLGAAWAVVVGFYVFFEPLMNVLRNLI</sequence>
<proteinExistence type="inferred from homology"/>
<comment type="subcellular location">
    <subcellularLocation>
        <location evidence="1">Cell membrane</location>
        <topology evidence="1">Multi-pass membrane protein</topology>
    </subcellularLocation>
</comment>
<organism evidence="20 21">
    <name type="scientific">Ammoniphilus oxalaticus</name>
    <dbReference type="NCBI Taxonomy" id="66863"/>
    <lineage>
        <taxon>Bacteria</taxon>
        <taxon>Bacillati</taxon>
        <taxon>Bacillota</taxon>
        <taxon>Bacilli</taxon>
        <taxon>Bacillales</taxon>
        <taxon>Paenibacillaceae</taxon>
        <taxon>Aneurinibacillus group</taxon>
        <taxon>Ammoniphilus</taxon>
    </lineage>
</organism>
<evidence type="ECO:0000256" key="1">
    <source>
        <dbReference type="ARBA" id="ARBA00004651"/>
    </source>
</evidence>
<dbReference type="GO" id="GO:0046872">
    <property type="term" value="F:metal ion binding"/>
    <property type="evidence" value="ECO:0007669"/>
    <property type="project" value="UniProtKB-KW"/>
</dbReference>
<evidence type="ECO:0000256" key="19">
    <source>
        <dbReference type="SAM" id="Phobius"/>
    </source>
</evidence>
<dbReference type="PROSITE" id="PS01069">
    <property type="entry name" value="DAGK_PROKAR"/>
    <property type="match status" value="1"/>
</dbReference>
<evidence type="ECO:0000256" key="8">
    <source>
        <dbReference type="ARBA" id="ARBA00022777"/>
    </source>
</evidence>
<evidence type="ECO:0000256" key="7">
    <source>
        <dbReference type="ARBA" id="ARBA00022741"/>
    </source>
</evidence>
<keyword evidence="3" id="KW-1003">Cell membrane</keyword>
<evidence type="ECO:0000256" key="16">
    <source>
        <dbReference type="PIRSR" id="PIRSR600829-2"/>
    </source>
</evidence>
<dbReference type="InterPro" id="IPR000829">
    <property type="entry name" value="DAGK"/>
</dbReference>
<evidence type="ECO:0000256" key="13">
    <source>
        <dbReference type="ARBA" id="ARBA00023209"/>
    </source>
</evidence>
<dbReference type="InterPro" id="IPR033717">
    <property type="entry name" value="UDPK"/>
</dbReference>
<dbReference type="Gene3D" id="1.10.287.3610">
    <property type="match status" value="1"/>
</dbReference>
<reference evidence="20 21" key="1">
    <citation type="submission" date="2016-08" db="EMBL/GenBank/DDBJ databases">
        <title>Novel Firmicute Genomes.</title>
        <authorList>
            <person name="Poppleton D.I."/>
            <person name="Gribaldo S."/>
        </authorList>
    </citation>
    <scope>NUCLEOTIDE SEQUENCE [LARGE SCALE GENOMIC DNA]</scope>
    <source>
        <strain evidence="20 21">RAOx-1</strain>
    </source>
</reference>
<dbReference type="PANTHER" id="PTHR34299:SF1">
    <property type="entry name" value="DIACYLGLYCEROL KINASE"/>
    <property type="match status" value="1"/>
</dbReference>
<dbReference type="GO" id="GO:0005524">
    <property type="term" value="F:ATP binding"/>
    <property type="evidence" value="ECO:0007669"/>
    <property type="project" value="UniProtKB-KW"/>
</dbReference>
<feature type="binding site" evidence="17">
    <location>
        <begin position="82"/>
        <end position="84"/>
    </location>
    <ligand>
        <name>ATP</name>
        <dbReference type="ChEBI" id="CHEBI:30616"/>
    </ligand>
</feature>
<evidence type="ECO:0000256" key="6">
    <source>
        <dbReference type="ARBA" id="ARBA00022692"/>
    </source>
</evidence>
<comment type="caution">
    <text evidence="20">The sequence shown here is derived from an EMBL/GenBank/DDBJ whole genome shotgun (WGS) entry which is preliminary data.</text>
</comment>
<keyword evidence="13" id="KW-0594">Phospholipid biosynthesis</keyword>
<feature type="binding site" evidence="16">
    <location>
        <position position="66"/>
    </location>
    <ligand>
        <name>substrate</name>
    </ligand>
</feature>
<dbReference type="EMBL" id="MCHY01000008">
    <property type="protein sequence ID" value="RKD24008.1"/>
    <property type="molecule type" value="Genomic_DNA"/>
</dbReference>
<feature type="transmembrane region" description="Helical" evidence="19">
    <location>
        <begin position="51"/>
        <end position="72"/>
    </location>
</feature>
<keyword evidence="14" id="KW-1208">Phospholipid metabolism</keyword>
<accession>A0A419SJC7</accession>
<evidence type="ECO:0000256" key="15">
    <source>
        <dbReference type="PIRSR" id="PIRSR600829-1"/>
    </source>
</evidence>
<evidence type="ECO:0000256" key="3">
    <source>
        <dbReference type="ARBA" id="ARBA00022475"/>
    </source>
</evidence>
<evidence type="ECO:0000256" key="5">
    <source>
        <dbReference type="ARBA" id="ARBA00022679"/>
    </source>
</evidence>
<evidence type="ECO:0000256" key="18">
    <source>
        <dbReference type="PIRSR" id="PIRSR600829-4"/>
    </source>
</evidence>
<dbReference type="AlphaFoldDB" id="A0A419SJC7"/>